<evidence type="ECO:0000313" key="3">
    <source>
        <dbReference type="EMBL" id="ERL08803.1"/>
    </source>
</evidence>
<evidence type="ECO:0000313" key="4">
    <source>
        <dbReference type="Proteomes" id="UP000016638"/>
    </source>
</evidence>
<dbReference type="EMBL" id="AWEZ01000043">
    <property type="protein sequence ID" value="ERL08803.1"/>
    <property type="molecule type" value="Genomic_DNA"/>
</dbReference>
<gene>
    <name evidence="3" type="ORF">HMPREF1316_0396</name>
</gene>
<dbReference type="PANTHER" id="PTHR10353">
    <property type="entry name" value="GLYCOSYL HYDROLASE"/>
    <property type="match status" value="1"/>
</dbReference>
<protein>
    <submittedName>
        <fullName evidence="3">Glycoside hydrolase, family 1 domain protein</fullName>
    </submittedName>
</protein>
<dbReference type="Proteomes" id="UP000016638">
    <property type="component" value="Unassembled WGS sequence"/>
</dbReference>
<dbReference type="PRINTS" id="PR00131">
    <property type="entry name" value="GLHYDRLASE1"/>
</dbReference>
<comment type="similarity">
    <text evidence="2">Belongs to the glycosyl hydrolase 1 family.</text>
</comment>
<dbReference type="AlphaFoldDB" id="U2TRU1"/>
<dbReference type="STRING" id="1125712.HMPREF1316_0396"/>
<dbReference type="GO" id="GO:0005829">
    <property type="term" value="C:cytosol"/>
    <property type="evidence" value="ECO:0007669"/>
    <property type="project" value="TreeGrafter"/>
</dbReference>
<evidence type="ECO:0000256" key="2">
    <source>
        <dbReference type="RuleBase" id="RU003690"/>
    </source>
</evidence>
<dbReference type="PATRIC" id="fig|1125712.3.peg.1022"/>
<reference evidence="3 4" key="1">
    <citation type="submission" date="2013-08" db="EMBL/GenBank/DDBJ databases">
        <authorList>
            <person name="Durkin A.S."/>
            <person name="Haft D.R."/>
            <person name="McCorrison J."/>
            <person name="Torralba M."/>
            <person name="Gillis M."/>
            <person name="Haft D.H."/>
            <person name="Methe B."/>
            <person name="Sutton G."/>
            <person name="Nelson K.E."/>
        </authorList>
    </citation>
    <scope>NUCLEOTIDE SEQUENCE [LARGE SCALE GENOMIC DNA]</scope>
    <source>
        <strain evidence="3 4">F0195</strain>
    </source>
</reference>
<dbReference type="GO" id="GO:0008422">
    <property type="term" value="F:beta-glucosidase activity"/>
    <property type="evidence" value="ECO:0007669"/>
    <property type="project" value="TreeGrafter"/>
</dbReference>
<dbReference type="InterPro" id="IPR017853">
    <property type="entry name" value="GH"/>
</dbReference>
<evidence type="ECO:0000256" key="1">
    <source>
        <dbReference type="ARBA" id="ARBA00023295"/>
    </source>
</evidence>
<keyword evidence="3" id="KW-0378">Hydrolase</keyword>
<keyword evidence="4" id="KW-1185">Reference proteome</keyword>
<dbReference type="Pfam" id="PF00232">
    <property type="entry name" value="Glyco_hydro_1"/>
    <property type="match status" value="1"/>
</dbReference>
<dbReference type="InterPro" id="IPR001360">
    <property type="entry name" value="Glyco_hydro_1"/>
</dbReference>
<dbReference type="eggNOG" id="COG2723">
    <property type="taxonomic scope" value="Bacteria"/>
</dbReference>
<dbReference type="GO" id="GO:0016052">
    <property type="term" value="P:carbohydrate catabolic process"/>
    <property type="evidence" value="ECO:0007669"/>
    <property type="project" value="TreeGrafter"/>
</dbReference>
<name>U2TRU1_9ACTN</name>
<accession>U2TRU1</accession>
<sequence length="184" mass="20667">MEDDDLDLIAAYPADFLSFSCYGSSTLTTHKEEAGGGNLFMGVKNPYLKTNAWGWATDPACLRLALNTLWDRYHKPLWVVENGIGWDDVMEKDGSVHDSYRIEYLRQNIASMDDAVTLDGVDLMGYTMWGCIDLVSAGTGEMKKRYGFVYVDRDDQGNGSLRRSKKDSFDWYKKVIASNGADLS</sequence>
<dbReference type="SUPFAM" id="SSF51445">
    <property type="entry name" value="(Trans)glycosidases"/>
    <property type="match status" value="1"/>
</dbReference>
<dbReference type="PANTHER" id="PTHR10353:SF122">
    <property type="entry name" value="6-PHOSPHO-BETA-GLUCOSIDASE ASCB-RELATED"/>
    <property type="match status" value="1"/>
</dbReference>
<comment type="caution">
    <text evidence="3">The sequence shown here is derived from an EMBL/GenBank/DDBJ whole genome shotgun (WGS) entry which is preliminary data.</text>
</comment>
<proteinExistence type="inferred from homology"/>
<organism evidence="3 4">
    <name type="scientific">Olsenella profusa F0195</name>
    <dbReference type="NCBI Taxonomy" id="1125712"/>
    <lineage>
        <taxon>Bacteria</taxon>
        <taxon>Bacillati</taxon>
        <taxon>Actinomycetota</taxon>
        <taxon>Coriobacteriia</taxon>
        <taxon>Coriobacteriales</taxon>
        <taxon>Atopobiaceae</taxon>
        <taxon>Olsenella</taxon>
    </lineage>
</organism>
<keyword evidence="1" id="KW-0326">Glycosidase</keyword>
<dbReference type="Gene3D" id="3.20.20.80">
    <property type="entry name" value="Glycosidases"/>
    <property type="match status" value="1"/>
</dbReference>